<protein>
    <recommendedName>
        <fullName evidence="3">DUF3445 domain-containing protein</fullName>
    </recommendedName>
</protein>
<dbReference type="AlphaFoldDB" id="A0A918IKY8"/>
<keyword evidence="2" id="KW-1185">Reference proteome</keyword>
<dbReference type="EMBL" id="BMYQ01000001">
    <property type="protein sequence ID" value="GGW21671.1"/>
    <property type="molecule type" value="Genomic_DNA"/>
</dbReference>
<dbReference type="InterPro" id="IPR021848">
    <property type="entry name" value="HODM_asu-like"/>
</dbReference>
<name>A0A918IKY8_9RHOB</name>
<dbReference type="Pfam" id="PF11927">
    <property type="entry name" value="HODM_asu-like"/>
    <property type="match status" value="1"/>
</dbReference>
<sequence>MKQPVLQARLPFAPWMDPRTARLPGILPVEGDDWILQDDAYAGQMAERDARLAAQEDAVHALLPEAAEPAAELLDLILQKLTRTPGFAVGADAVLRPDGVQVALGVDNPLKTAGRLVQEDLCLLQPDGGEHRLTGAVLCFPASWTLAEKIGRPMTVIHRPVHHYTEDIARRVQRLFDAIRPEQALWRMNALVYDDPALFQPRPEGAQRPPPVERRYMRCERQCLLRLPRTGAVVFTIHTYLVRLEDLDPAARAGMAAAGL</sequence>
<dbReference type="RefSeq" id="WP_229803992.1">
    <property type="nucleotide sequence ID" value="NZ_BMYQ01000001.1"/>
</dbReference>
<evidence type="ECO:0000313" key="1">
    <source>
        <dbReference type="EMBL" id="GGW21671.1"/>
    </source>
</evidence>
<organism evidence="1 2">
    <name type="scientific">Gemmobacter lanyuensis</name>
    <dbReference type="NCBI Taxonomy" id="1054497"/>
    <lineage>
        <taxon>Bacteria</taxon>
        <taxon>Pseudomonadati</taxon>
        <taxon>Pseudomonadota</taxon>
        <taxon>Alphaproteobacteria</taxon>
        <taxon>Rhodobacterales</taxon>
        <taxon>Paracoccaceae</taxon>
        <taxon>Gemmobacter</taxon>
    </lineage>
</organism>
<dbReference type="Proteomes" id="UP000628984">
    <property type="component" value="Unassembled WGS sequence"/>
</dbReference>
<proteinExistence type="predicted"/>
<comment type="caution">
    <text evidence="1">The sequence shown here is derived from an EMBL/GenBank/DDBJ whole genome shotgun (WGS) entry which is preliminary data.</text>
</comment>
<evidence type="ECO:0008006" key="3">
    <source>
        <dbReference type="Google" id="ProtNLM"/>
    </source>
</evidence>
<gene>
    <name evidence="1" type="ORF">GCM10011452_03280</name>
</gene>
<evidence type="ECO:0000313" key="2">
    <source>
        <dbReference type="Proteomes" id="UP000628984"/>
    </source>
</evidence>
<reference evidence="1" key="1">
    <citation type="journal article" date="2014" name="Int. J. Syst. Evol. Microbiol.">
        <title>Complete genome sequence of Corynebacterium casei LMG S-19264T (=DSM 44701T), isolated from a smear-ripened cheese.</title>
        <authorList>
            <consortium name="US DOE Joint Genome Institute (JGI-PGF)"/>
            <person name="Walter F."/>
            <person name="Albersmeier A."/>
            <person name="Kalinowski J."/>
            <person name="Ruckert C."/>
        </authorList>
    </citation>
    <scope>NUCLEOTIDE SEQUENCE</scope>
    <source>
        <strain evidence="1">KCTC 23714</strain>
    </source>
</reference>
<accession>A0A918IKY8</accession>
<reference evidence="1" key="2">
    <citation type="submission" date="2020-09" db="EMBL/GenBank/DDBJ databases">
        <authorList>
            <person name="Sun Q."/>
            <person name="Kim S."/>
        </authorList>
    </citation>
    <scope>NUCLEOTIDE SEQUENCE</scope>
    <source>
        <strain evidence="1">KCTC 23714</strain>
    </source>
</reference>